<dbReference type="RefSeq" id="WP_085146134.1">
    <property type="nucleotide sequence ID" value="NZ_JACKUA010000030.1"/>
</dbReference>
<name>A0A1X2F227_9MYCO</name>
<reference evidence="3 4" key="1">
    <citation type="submission" date="2016-01" db="EMBL/GenBank/DDBJ databases">
        <title>The new phylogeny of the genus Mycobacterium.</title>
        <authorList>
            <person name="Tarcisio F."/>
            <person name="Conor M."/>
            <person name="Antonella G."/>
            <person name="Elisabetta G."/>
            <person name="Giulia F.S."/>
            <person name="Sara T."/>
            <person name="Anna F."/>
            <person name="Clotilde B."/>
            <person name="Roberto B."/>
            <person name="Veronica D.S."/>
            <person name="Fabio R."/>
            <person name="Monica P."/>
            <person name="Olivier J."/>
            <person name="Enrico T."/>
            <person name="Nicola S."/>
        </authorList>
    </citation>
    <scope>NUCLEOTIDE SEQUENCE [LARGE SCALE GENOMIC DNA]</scope>
    <source>
        <strain evidence="3 4">ATCC 700010</strain>
    </source>
</reference>
<dbReference type="GO" id="GO:0016491">
    <property type="term" value="F:oxidoreductase activity"/>
    <property type="evidence" value="ECO:0007669"/>
    <property type="project" value="UniProtKB-KW"/>
</dbReference>
<sequence length="322" mass="34463">MTTIQLGRTDLRLSPIGLGTAQFAGKGWISALTQTIPQEHVTEIIKTALGGGITWFDSSEGYGGGNAERAVAAGLVAAGIAPGEVVVATKWMPIGRTAANIERTINTRLEALDPFPIDLHQIHLNRGSFSSVRAQMRAMARLVEAGKIRAVGVSNFTTAQMEAAHDELAKHGIPLASNEVQVNMLHRNIESNGMLAAAERLGVSLLAYSAQAQGILTGKYHADRTLVANVHPLRRKIMGLNGKSLDRTQPLIDAMTEIAVSHRATVGQIALAWLVDFYRGTVIPIAGASKPHHASDSAGALNVQLTAEETHRLDELSKHLRH</sequence>
<dbReference type="InterPro" id="IPR023210">
    <property type="entry name" value="NADP_OxRdtase_dom"/>
</dbReference>
<dbReference type="PANTHER" id="PTHR43364:SF4">
    <property type="entry name" value="NAD(P)-LINKED OXIDOREDUCTASE SUPERFAMILY PROTEIN"/>
    <property type="match status" value="1"/>
</dbReference>
<evidence type="ECO:0000313" key="4">
    <source>
        <dbReference type="Proteomes" id="UP000193964"/>
    </source>
</evidence>
<dbReference type="Pfam" id="PF00248">
    <property type="entry name" value="Aldo_ket_red"/>
    <property type="match status" value="1"/>
</dbReference>
<dbReference type="InterPro" id="IPR018170">
    <property type="entry name" value="Aldo/ket_reductase_CS"/>
</dbReference>
<dbReference type="SUPFAM" id="SSF51430">
    <property type="entry name" value="NAD(P)-linked oxidoreductase"/>
    <property type="match status" value="1"/>
</dbReference>
<dbReference type="InterPro" id="IPR050523">
    <property type="entry name" value="AKR_Detox_Biosynth"/>
</dbReference>
<dbReference type="Proteomes" id="UP000193964">
    <property type="component" value="Unassembled WGS sequence"/>
</dbReference>
<evidence type="ECO:0000259" key="2">
    <source>
        <dbReference type="Pfam" id="PF00248"/>
    </source>
</evidence>
<proteinExistence type="predicted"/>
<accession>A0A1X2F227</accession>
<dbReference type="Gene3D" id="3.20.20.100">
    <property type="entry name" value="NADP-dependent oxidoreductase domain"/>
    <property type="match status" value="1"/>
</dbReference>
<gene>
    <name evidence="3" type="ORF">AWC31_31110</name>
</gene>
<feature type="domain" description="NADP-dependent oxidoreductase" evidence="2">
    <location>
        <begin position="15"/>
        <end position="317"/>
    </location>
</feature>
<comment type="caution">
    <text evidence="3">The sequence shown here is derived from an EMBL/GenBank/DDBJ whole genome shotgun (WGS) entry which is preliminary data.</text>
</comment>
<protein>
    <recommendedName>
        <fullName evidence="2">NADP-dependent oxidoreductase domain-containing protein</fullName>
    </recommendedName>
</protein>
<dbReference type="PANTHER" id="PTHR43364">
    <property type="entry name" value="NADH-SPECIFIC METHYLGLYOXAL REDUCTASE-RELATED"/>
    <property type="match status" value="1"/>
</dbReference>
<dbReference type="InterPro" id="IPR036812">
    <property type="entry name" value="NAD(P)_OxRdtase_dom_sf"/>
</dbReference>
<dbReference type="AlphaFoldDB" id="A0A1X2F227"/>
<evidence type="ECO:0000256" key="1">
    <source>
        <dbReference type="ARBA" id="ARBA00023002"/>
    </source>
</evidence>
<organism evidence="3 4">
    <name type="scientific">Mycolicibacterium wolinskyi</name>
    <dbReference type="NCBI Taxonomy" id="59750"/>
    <lineage>
        <taxon>Bacteria</taxon>
        <taxon>Bacillati</taxon>
        <taxon>Actinomycetota</taxon>
        <taxon>Actinomycetes</taxon>
        <taxon>Mycobacteriales</taxon>
        <taxon>Mycobacteriaceae</taxon>
        <taxon>Mycolicibacterium</taxon>
    </lineage>
</organism>
<keyword evidence="1" id="KW-0560">Oxidoreductase</keyword>
<dbReference type="OrthoDB" id="9768793at2"/>
<evidence type="ECO:0000313" key="3">
    <source>
        <dbReference type="EMBL" id="ORX12435.1"/>
    </source>
</evidence>
<dbReference type="PROSITE" id="PS00062">
    <property type="entry name" value="ALDOKETO_REDUCTASE_2"/>
    <property type="match status" value="1"/>
</dbReference>
<dbReference type="EMBL" id="LQQA01000029">
    <property type="protein sequence ID" value="ORX12435.1"/>
    <property type="molecule type" value="Genomic_DNA"/>
</dbReference>